<evidence type="ECO:0000313" key="2">
    <source>
        <dbReference type="EMBL" id="KZP04067.1"/>
    </source>
</evidence>
<sequence>MGTIPATTTIIPEFQPIIKITDATPPRPQPVHRRLLYRGALSLPDSHLLLDGLTFSGYDTNKGTPGFCLSLLENPLALALESMRGRRTLRFLGVVSLSEGWVDYSGGVQLDIHAEATLSQIYFENIFCLSGVAFKDGRSCTGVKVALGDSNGPDTTEIVIYTQPVSTPRPPESPTTMHMLNSPAPAHGITNQGTLHLHVARISPTPPAASPTVPTNRLRLPRPDDPTPRKIPISFSRSLSSSHAVAGPSKRASSTIHAVNPKRRKTDKPATNEPLKRRHSAALEDPGVMLGAAVRGASGPGRSRSLLNIEEGDGAGNAVFKIPDVPVRSRSRATLEPAIVLSLDAPEKGKAKDSAEEDEDVFGTKAAVDVKETGRSAKAKGKRRSSEDDLGDVERAGQDVGEIERANRAKIKKQTVKLLSTPVPSAPGDHVLNVAVSVLPARAIVTKTHPEFKDIFGYVYRGVAFALRAAIQTGPLSTSTVDSSIQAHLALYVPDDLPGHTPALATTGITRCLERLKKRL</sequence>
<protein>
    <recommendedName>
        <fullName evidence="4">Sld7 C-terminal domain-containing protein</fullName>
    </recommendedName>
</protein>
<accession>A0A167ULI2</accession>
<dbReference type="AlphaFoldDB" id="A0A167ULI2"/>
<evidence type="ECO:0000256" key="1">
    <source>
        <dbReference type="SAM" id="MobiDB-lite"/>
    </source>
</evidence>
<dbReference type="OrthoDB" id="5599874at2759"/>
<feature type="region of interest" description="Disordered" evidence="1">
    <location>
        <begin position="203"/>
        <end position="276"/>
    </location>
</feature>
<feature type="compositionally biased region" description="Basic and acidic residues" evidence="1">
    <location>
        <begin position="384"/>
        <end position="398"/>
    </location>
</feature>
<evidence type="ECO:0000313" key="3">
    <source>
        <dbReference type="Proteomes" id="UP000076532"/>
    </source>
</evidence>
<organism evidence="2 3">
    <name type="scientific">Athelia psychrophila</name>
    <dbReference type="NCBI Taxonomy" id="1759441"/>
    <lineage>
        <taxon>Eukaryota</taxon>
        <taxon>Fungi</taxon>
        <taxon>Dikarya</taxon>
        <taxon>Basidiomycota</taxon>
        <taxon>Agaricomycotina</taxon>
        <taxon>Agaricomycetes</taxon>
        <taxon>Agaricomycetidae</taxon>
        <taxon>Atheliales</taxon>
        <taxon>Atheliaceae</taxon>
        <taxon>Athelia</taxon>
    </lineage>
</organism>
<name>A0A167ULI2_9AGAM</name>
<dbReference type="Proteomes" id="UP000076532">
    <property type="component" value="Unassembled WGS sequence"/>
</dbReference>
<gene>
    <name evidence="2" type="ORF">FIBSPDRAFT_1054924</name>
</gene>
<proteinExistence type="predicted"/>
<feature type="region of interest" description="Disordered" evidence="1">
    <location>
        <begin position="372"/>
        <end position="398"/>
    </location>
</feature>
<dbReference type="EMBL" id="KV417964">
    <property type="protein sequence ID" value="KZP04067.1"/>
    <property type="molecule type" value="Genomic_DNA"/>
</dbReference>
<reference evidence="2 3" key="1">
    <citation type="journal article" date="2016" name="Mol. Biol. Evol.">
        <title>Comparative Genomics of Early-Diverging Mushroom-Forming Fungi Provides Insights into the Origins of Lignocellulose Decay Capabilities.</title>
        <authorList>
            <person name="Nagy L.G."/>
            <person name="Riley R."/>
            <person name="Tritt A."/>
            <person name="Adam C."/>
            <person name="Daum C."/>
            <person name="Floudas D."/>
            <person name="Sun H."/>
            <person name="Yadav J.S."/>
            <person name="Pangilinan J."/>
            <person name="Larsson K.H."/>
            <person name="Matsuura K."/>
            <person name="Barry K."/>
            <person name="Labutti K."/>
            <person name="Kuo R."/>
            <person name="Ohm R.A."/>
            <person name="Bhattacharya S.S."/>
            <person name="Shirouzu T."/>
            <person name="Yoshinaga Y."/>
            <person name="Martin F.M."/>
            <person name="Grigoriev I.V."/>
            <person name="Hibbett D.S."/>
        </authorList>
    </citation>
    <scope>NUCLEOTIDE SEQUENCE [LARGE SCALE GENOMIC DNA]</scope>
    <source>
        <strain evidence="2 3">CBS 109695</strain>
    </source>
</reference>
<keyword evidence="3" id="KW-1185">Reference proteome</keyword>
<evidence type="ECO:0008006" key="4">
    <source>
        <dbReference type="Google" id="ProtNLM"/>
    </source>
</evidence>